<evidence type="ECO:0000313" key="5">
    <source>
        <dbReference type="Proteomes" id="UP000433945"/>
    </source>
</evidence>
<feature type="signal peptide" evidence="2">
    <location>
        <begin position="1"/>
        <end position="21"/>
    </location>
</feature>
<feature type="domain" description="Signal transduction histidine kinase internal region" evidence="3">
    <location>
        <begin position="800"/>
        <end position="876"/>
    </location>
</feature>
<dbReference type="InterPro" id="IPR015943">
    <property type="entry name" value="WD40/YVTN_repeat-like_dom_sf"/>
</dbReference>
<comment type="caution">
    <text evidence="4">The sequence shown here is derived from an EMBL/GenBank/DDBJ whole genome shotgun (WGS) entry which is preliminary data.</text>
</comment>
<keyword evidence="5" id="KW-1185">Reference proteome</keyword>
<protein>
    <submittedName>
        <fullName evidence="4">Histidine kinase</fullName>
    </submittedName>
</protein>
<evidence type="ECO:0000313" key="4">
    <source>
        <dbReference type="EMBL" id="MUV04990.1"/>
    </source>
</evidence>
<dbReference type="Proteomes" id="UP000433945">
    <property type="component" value="Unassembled WGS sequence"/>
</dbReference>
<evidence type="ECO:0000256" key="2">
    <source>
        <dbReference type="SAM" id="SignalP"/>
    </source>
</evidence>
<gene>
    <name evidence="4" type="ORF">GN157_14835</name>
</gene>
<dbReference type="InterPro" id="IPR036890">
    <property type="entry name" value="HATPase_C_sf"/>
</dbReference>
<dbReference type="InterPro" id="IPR011110">
    <property type="entry name" value="Reg_prop"/>
</dbReference>
<feature type="chain" id="PRO_5027068729" evidence="2">
    <location>
        <begin position="22"/>
        <end position="995"/>
    </location>
</feature>
<dbReference type="InterPro" id="IPR010559">
    <property type="entry name" value="Sig_transdc_His_kin_internal"/>
</dbReference>
<sequence length="995" mass="113990">MQFRLSSLFYLLVLFCANCFSQQKPVRHYTTNDGLQNNAVRTLFLDSKGTLWAGTENGISYLVNGTFKNITSANGLGFDNCWAITEDNNHNLWFGSYDDNGGVSCFNGKTFRRFTTKNGLANNRIRKLLCFDGFMYVGTETGVSVINLKTWKVTTLPGAEPHKGVFIVTDFMTINNTVYFSAVNEGIYKIERDRIVKVISHSNIYSMACINDKIYCSNKDNLDIITVNDFLKGEKKISSVKSSILWDFVKGEDDKIYAAGWGVFKPIGGLYTVNGDKITNVSNEYGITSKGLLSVIYDVEKKILYCGSKDKGIYAVNLENIINYCSHNQKPVVSIAEFQDNIAILAADGLKVQDKNNKTLKLLTLSQFKNFQQRYISGGSPLPNYADGYYELDYNITARDIIFYEILKGNEYLLINSNIGVFKIDKELKITAYLPVHSYKIGFTPQEELIETIPYAGVHVYADAFYSLKNNWFLESDPNTPLDVVSILHTKTKTYLASIFKGLYVYDRYGFTSCLENGTFKEPKLKFITKNDKDNLIIATEYGDIYKVTEKKGIFEINEKIDRNRLYGRTISFIECYKNVLIIGTELGINIFKGDSVQLINTEQGFVNKDVKSSAIIDGVLWLGTNKGYYKIKLDSFIKDLPTVNRIDIENLKINNVPFKPDQWYQNVIYSPLSLAYTENTLEFSLNPSGHKYAEKLRYRFRLQEGGNWSPYSNKPLIYLPYLPSGNYEPEVEVMDLYSGKISRFGLPLINIALPFWKQIWFVIVLISVLILISLLIYYYKRKQIIQKALVERRLSETRHEALIAQMNPHFTFNAMNAIQNYIIEKDTQNSLRYIGKLAKLMRTNLENSRRKSINLEDEIAYLENYITIENIRFDNFITYFIDVDPEIDLYNFYIPAMLLQPFIENVFVHAFNDIHSSPHFIISLKKISNEVVRCTISDNGNGYKNSNTNKLHSSKSTLIVRERLELLQPELKDALKIKFSITGTEVVLLLKNIS</sequence>
<proteinExistence type="predicted"/>
<dbReference type="Gene3D" id="2.60.40.10">
    <property type="entry name" value="Immunoglobulins"/>
    <property type="match status" value="1"/>
</dbReference>
<dbReference type="Pfam" id="PF06580">
    <property type="entry name" value="His_kinase"/>
    <property type="match status" value="1"/>
</dbReference>
<dbReference type="OrthoDB" id="9809670at2"/>
<keyword evidence="4" id="KW-0418">Kinase</keyword>
<dbReference type="InterPro" id="IPR013783">
    <property type="entry name" value="Ig-like_fold"/>
</dbReference>
<dbReference type="PANTHER" id="PTHR34220">
    <property type="entry name" value="SENSOR HISTIDINE KINASE YPDA"/>
    <property type="match status" value="1"/>
</dbReference>
<evidence type="ECO:0000256" key="1">
    <source>
        <dbReference type="SAM" id="Phobius"/>
    </source>
</evidence>
<keyword evidence="1" id="KW-1133">Transmembrane helix</keyword>
<organism evidence="4 5">
    <name type="scientific">Flavobacterium rakeshii</name>
    <dbReference type="NCBI Taxonomy" id="1038845"/>
    <lineage>
        <taxon>Bacteria</taxon>
        <taxon>Pseudomonadati</taxon>
        <taxon>Bacteroidota</taxon>
        <taxon>Flavobacteriia</taxon>
        <taxon>Flavobacteriales</taxon>
        <taxon>Flavobacteriaceae</taxon>
        <taxon>Flavobacterium</taxon>
    </lineage>
</organism>
<evidence type="ECO:0000259" key="3">
    <source>
        <dbReference type="Pfam" id="PF06580"/>
    </source>
</evidence>
<name>A0A6N8HH11_9FLAO</name>
<keyword evidence="1" id="KW-0472">Membrane</keyword>
<dbReference type="Pfam" id="PF07494">
    <property type="entry name" value="Reg_prop"/>
    <property type="match status" value="1"/>
</dbReference>
<keyword evidence="4" id="KW-0808">Transferase</keyword>
<accession>A0A6N8HH11</accession>
<feature type="transmembrane region" description="Helical" evidence="1">
    <location>
        <begin position="760"/>
        <end position="780"/>
    </location>
</feature>
<dbReference type="PANTHER" id="PTHR34220:SF7">
    <property type="entry name" value="SENSOR HISTIDINE KINASE YPDA"/>
    <property type="match status" value="1"/>
</dbReference>
<dbReference type="SUPFAM" id="SSF63829">
    <property type="entry name" value="Calcium-dependent phosphotriesterase"/>
    <property type="match status" value="1"/>
</dbReference>
<dbReference type="RefSeq" id="WP_157484282.1">
    <property type="nucleotide sequence ID" value="NZ_WOWP01000057.1"/>
</dbReference>
<keyword evidence="2" id="KW-0732">Signal</keyword>
<dbReference type="Gene3D" id="3.30.565.10">
    <property type="entry name" value="Histidine kinase-like ATPase, C-terminal domain"/>
    <property type="match status" value="1"/>
</dbReference>
<dbReference type="InterPro" id="IPR050640">
    <property type="entry name" value="Bact_2-comp_sensor_kinase"/>
</dbReference>
<dbReference type="AlphaFoldDB" id="A0A6N8HH11"/>
<dbReference type="SUPFAM" id="SSF63825">
    <property type="entry name" value="YWTD domain"/>
    <property type="match status" value="1"/>
</dbReference>
<reference evidence="4 5" key="1">
    <citation type="submission" date="2019-12" db="EMBL/GenBank/DDBJ databases">
        <authorList>
            <person name="Sun J.-Q."/>
        </authorList>
    </citation>
    <scope>NUCLEOTIDE SEQUENCE [LARGE SCALE GENOMIC DNA]</scope>
    <source>
        <strain evidence="4 5">JCM 17928</strain>
    </source>
</reference>
<dbReference type="EMBL" id="WOWP01000057">
    <property type="protein sequence ID" value="MUV04990.1"/>
    <property type="molecule type" value="Genomic_DNA"/>
</dbReference>
<dbReference type="GO" id="GO:0016020">
    <property type="term" value="C:membrane"/>
    <property type="evidence" value="ECO:0007669"/>
    <property type="project" value="InterPro"/>
</dbReference>
<dbReference type="Gene3D" id="2.130.10.10">
    <property type="entry name" value="YVTN repeat-like/Quinoprotein amine dehydrogenase"/>
    <property type="match status" value="3"/>
</dbReference>
<keyword evidence="1" id="KW-0812">Transmembrane</keyword>
<dbReference type="GO" id="GO:0000155">
    <property type="term" value="F:phosphorelay sensor kinase activity"/>
    <property type="evidence" value="ECO:0007669"/>
    <property type="project" value="InterPro"/>
</dbReference>